<dbReference type="InterPro" id="IPR045851">
    <property type="entry name" value="AMP-bd_C_sf"/>
</dbReference>
<evidence type="ECO:0000256" key="5">
    <source>
        <dbReference type="ARBA" id="ARBA00022927"/>
    </source>
</evidence>
<gene>
    <name evidence="12" type="primary">yscJ</name>
    <name evidence="12" type="ORF">ARTV_0561</name>
</gene>
<evidence type="ECO:0000256" key="1">
    <source>
        <dbReference type="ARBA" id="ARBA00004459"/>
    </source>
</evidence>
<evidence type="ECO:0000256" key="10">
    <source>
        <dbReference type="RuleBase" id="RU364102"/>
    </source>
</evidence>
<evidence type="ECO:0000259" key="11">
    <source>
        <dbReference type="Pfam" id="PF01514"/>
    </source>
</evidence>
<sequence>MKYLKYLCLLLVLFLTGCKVELYRNLPQDEANQMVALLMLNHIDVNSEIDSKTGKVTLQIEKDKFIDAVEILRQNGYPKTQYVGIEDLFPAGQLVSSPAQEEAKMRYVKEQQLERTLSSMDGVISARVSISQSNNSEGNIDNSTPEKSVAVYIKYSPEVNMSGVEAQIRNLIKNAISGLRSDKISLFLQPAEFRYQPQKIQTEPQWQYIQNYIVANKTLILLTITGIFIVVFAALIFGRRKDKS</sequence>
<dbReference type="PRINTS" id="PR01338">
    <property type="entry name" value="TYPE3OMKPROT"/>
</dbReference>
<dbReference type="NCBIfam" id="TIGR02544">
    <property type="entry name" value="III_secr_YscJ"/>
    <property type="match status" value="1"/>
</dbReference>
<keyword evidence="4 10" id="KW-0732">Signal</keyword>
<protein>
    <recommendedName>
        <fullName evidence="10">Lipoprotein</fullName>
    </recommendedName>
</protein>
<dbReference type="Gene3D" id="3.30.70.1530">
    <property type="entry name" value="Hypothetical protein rpa1041"/>
    <property type="match status" value="1"/>
</dbReference>
<evidence type="ECO:0000256" key="4">
    <source>
        <dbReference type="ARBA" id="ARBA00022729"/>
    </source>
</evidence>
<keyword evidence="8 10" id="KW-0998">Cell outer membrane</keyword>
<feature type="domain" description="Flagellar M-ring N-terminal" evidence="11">
    <location>
        <begin position="20"/>
        <end position="186"/>
    </location>
</feature>
<accession>A0A3B0MKJ6</accession>
<comment type="similarity">
    <text evidence="2 10">Belongs to the YscJ lipoprotein family.</text>
</comment>
<dbReference type="InterPro" id="IPR003282">
    <property type="entry name" value="T3SS_SctJ"/>
</dbReference>
<dbReference type="PROSITE" id="PS51257">
    <property type="entry name" value="PROKAR_LIPOPROTEIN"/>
    <property type="match status" value="1"/>
</dbReference>
<keyword evidence="6 10" id="KW-0472">Membrane</keyword>
<keyword evidence="3" id="KW-0813">Transport</keyword>
<feature type="transmembrane region" description="Helical" evidence="10">
    <location>
        <begin position="219"/>
        <end position="238"/>
    </location>
</feature>
<dbReference type="PANTHER" id="PTHR30046:SF3">
    <property type="entry name" value="SECRETION SYSTEM APPARATUS LIPOPROTEIN SSAJ"/>
    <property type="match status" value="1"/>
</dbReference>
<dbReference type="InterPro" id="IPR006182">
    <property type="entry name" value="FliF_N_dom"/>
</dbReference>
<keyword evidence="9 10" id="KW-0449">Lipoprotein</keyword>
<evidence type="ECO:0000256" key="9">
    <source>
        <dbReference type="ARBA" id="ARBA00023288"/>
    </source>
</evidence>
<dbReference type="EMBL" id="UFQR01000002">
    <property type="protein sequence ID" value="SSW94906.1"/>
    <property type="molecule type" value="Genomic_DNA"/>
</dbReference>
<evidence type="ECO:0000256" key="2">
    <source>
        <dbReference type="ARBA" id="ARBA00009509"/>
    </source>
</evidence>
<evidence type="ECO:0000256" key="8">
    <source>
        <dbReference type="ARBA" id="ARBA00023237"/>
    </source>
</evidence>
<dbReference type="GO" id="GO:0009279">
    <property type="term" value="C:cell outer membrane"/>
    <property type="evidence" value="ECO:0007669"/>
    <property type="project" value="UniProtKB-SubCell"/>
</dbReference>
<keyword evidence="5" id="KW-0653">Protein transport</keyword>
<proteinExistence type="inferred from homology"/>
<evidence type="ECO:0000256" key="7">
    <source>
        <dbReference type="ARBA" id="ARBA00023139"/>
    </source>
</evidence>
<comment type="subcellular location">
    <subcellularLocation>
        <location evidence="1">Cell outer membrane</location>
        <topology evidence="1">Lipid-anchor</topology>
    </subcellularLocation>
</comment>
<keyword evidence="7 10" id="KW-0564">Palmitate</keyword>
<name>A0A3B0MKJ6_9GAMM</name>
<dbReference type="GO" id="GO:0009306">
    <property type="term" value="P:protein secretion"/>
    <property type="evidence" value="ECO:0007669"/>
    <property type="project" value="InterPro"/>
</dbReference>
<reference evidence="12" key="1">
    <citation type="submission" date="2018-04" db="EMBL/GenBank/DDBJ databases">
        <authorList>
            <person name="Go L.Y."/>
            <person name="Mitchell J.A."/>
        </authorList>
    </citation>
    <scope>NUCLEOTIDE SEQUENCE</scope>
    <source>
        <strain evidence="12">ARTV</strain>
    </source>
</reference>
<dbReference type="InterPro" id="IPR043427">
    <property type="entry name" value="YscJ/FliF"/>
</dbReference>
<evidence type="ECO:0000256" key="3">
    <source>
        <dbReference type="ARBA" id="ARBA00022448"/>
    </source>
</evidence>
<dbReference type="AlphaFoldDB" id="A0A3B0MKJ6"/>
<keyword evidence="10" id="KW-0812">Transmembrane</keyword>
<dbReference type="Pfam" id="PF01514">
    <property type="entry name" value="YscJ_FliF"/>
    <property type="match status" value="1"/>
</dbReference>
<organism evidence="12">
    <name type="scientific">Arsenophonus endosymbiont of Trialeurodes vaporariorum</name>
    <dbReference type="NCBI Taxonomy" id="235567"/>
    <lineage>
        <taxon>Bacteria</taxon>
        <taxon>Pseudomonadati</taxon>
        <taxon>Pseudomonadota</taxon>
        <taxon>Gammaproteobacteria</taxon>
        <taxon>Enterobacterales</taxon>
        <taxon>Morganellaceae</taxon>
        <taxon>Arsenophonus</taxon>
    </lineage>
</organism>
<dbReference type="PANTHER" id="PTHR30046">
    <property type="entry name" value="FLAGELLAR M-RING PROTEIN"/>
    <property type="match status" value="1"/>
</dbReference>
<dbReference type="Gene3D" id="3.30.300.30">
    <property type="match status" value="1"/>
</dbReference>
<evidence type="ECO:0000256" key="6">
    <source>
        <dbReference type="ARBA" id="ARBA00023136"/>
    </source>
</evidence>
<evidence type="ECO:0000313" key="12">
    <source>
        <dbReference type="EMBL" id="SSW94906.1"/>
    </source>
</evidence>
<keyword evidence="10" id="KW-1133">Transmembrane helix</keyword>